<dbReference type="PROSITE" id="PS01360">
    <property type="entry name" value="ZF_MYND_1"/>
    <property type="match status" value="1"/>
</dbReference>
<keyword evidence="8" id="KW-1185">Reference proteome</keyword>
<dbReference type="SUPFAM" id="SSF144232">
    <property type="entry name" value="HIT/MYND zinc finger-like"/>
    <property type="match status" value="1"/>
</dbReference>
<organism evidence="7 8">
    <name type="scientific">Venturia nashicola</name>
    <dbReference type="NCBI Taxonomy" id="86259"/>
    <lineage>
        <taxon>Eukaryota</taxon>
        <taxon>Fungi</taxon>
        <taxon>Dikarya</taxon>
        <taxon>Ascomycota</taxon>
        <taxon>Pezizomycotina</taxon>
        <taxon>Dothideomycetes</taxon>
        <taxon>Pleosporomycetidae</taxon>
        <taxon>Venturiales</taxon>
        <taxon>Venturiaceae</taxon>
        <taxon>Venturia</taxon>
    </lineage>
</organism>
<keyword evidence="3" id="KW-0862">Zinc</keyword>
<reference evidence="7 8" key="1">
    <citation type="submission" date="2019-04" db="EMBL/GenBank/DDBJ databases">
        <title>High contiguity whole genome sequence and gene annotation resource for two Venturia nashicola isolates.</title>
        <authorList>
            <person name="Prokchorchik M."/>
            <person name="Won K."/>
            <person name="Lee Y."/>
            <person name="Choi E.D."/>
            <person name="Segonzac C."/>
            <person name="Sohn K.H."/>
        </authorList>
    </citation>
    <scope>NUCLEOTIDE SEQUENCE [LARGE SCALE GENOMIC DNA]</scope>
    <source>
        <strain evidence="7 8">PRI2</strain>
    </source>
</reference>
<dbReference type="STRING" id="86259.A0A4Z1PPX3"/>
<keyword evidence="1" id="KW-0479">Metal-binding</keyword>
<dbReference type="Pfam" id="PF01753">
    <property type="entry name" value="zf-MYND"/>
    <property type="match status" value="1"/>
</dbReference>
<dbReference type="EMBL" id="SNSC02000004">
    <property type="protein sequence ID" value="TID24932.1"/>
    <property type="molecule type" value="Genomic_DNA"/>
</dbReference>
<evidence type="ECO:0000256" key="3">
    <source>
        <dbReference type="ARBA" id="ARBA00022833"/>
    </source>
</evidence>
<protein>
    <submittedName>
        <fullName evidence="7">Metal ion binding protein</fullName>
    </submittedName>
</protein>
<comment type="caution">
    <text evidence="7">The sequence shown here is derived from an EMBL/GenBank/DDBJ whole genome shotgun (WGS) entry which is preliminary data.</text>
</comment>
<accession>A0A4Z1PPX3</accession>
<evidence type="ECO:0000313" key="8">
    <source>
        <dbReference type="Proteomes" id="UP000298493"/>
    </source>
</evidence>
<feature type="compositionally biased region" description="Polar residues" evidence="5">
    <location>
        <begin position="1"/>
        <end position="18"/>
    </location>
</feature>
<gene>
    <name evidence="7" type="ORF">E6O75_ATG04137</name>
</gene>
<dbReference type="OrthoDB" id="341421at2759"/>
<evidence type="ECO:0000313" key="7">
    <source>
        <dbReference type="EMBL" id="TID24932.1"/>
    </source>
</evidence>
<dbReference type="Gene3D" id="6.10.140.2220">
    <property type="match status" value="1"/>
</dbReference>
<name>A0A4Z1PPX3_9PEZI</name>
<proteinExistence type="predicted"/>
<feature type="compositionally biased region" description="Low complexity" evidence="5">
    <location>
        <begin position="19"/>
        <end position="32"/>
    </location>
</feature>
<evidence type="ECO:0000256" key="2">
    <source>
        <dbReference type="ARBA" id="ARBA00022771"/>
    </source>
</evidence>
<feature type="region of interest" description="Disordered" evidence="5">
    <location>
        <begin position="1"/>
        <end position="52"/>
    </location>
</feature>
<evidence type="ECO:0000256" key="5">
    <source>
        <dbReference type="SAM" id="MobiDB-lite"/>
    </source>
</evidence>
<dbReference type="InterPro" id="IPR002893">
    <property type="entry name" value="Znf_MYND"/>
</dbReference>
<evidence type="ECO:0000256" key="1">
    <source>
        <dbReference type="ARBA" id="ARBA00022723"/>
    </source>
</evidence>
<evidence type="ECO:0000256" key="4">
    <source>
        <dbReference type="PROSITE-ProRule" id="PRU00134"/>
    </source>
</evidence>
<evidence type="ECO:0000259" key="6">
    <source>
        <dbReference type="PROSITE" id="PS50865"/>
    </source>
</evidence>
<dbReference type="Proteomes" id="UP000298493">
    <property type="component" value="Unassembled WGS sequence"/>
</dbReference>
<dbReference type="PROSITE" id="PS50865">
    <property type="entry name" value="ZF_MYND_2"/>
    <property type="match status" value="1"/>
</dbReference>
<dbReference type="GO" id="GO:0008270">
    <property type="term" value="F:zinc ion binding"/>
    <property type="evidence" value="ECO:0007669"/>
    <property type="project" value="UniProtKB-KW"/>
</dbReference>
<keyword evidence="2 4" id="KW-0863">Zinc-finger</keyword>
<feature type="domain" description="MYND-type" evidence="6">
    <location>
        <begin position="57"/>
        <end position="95"/>
    </location>
</feature>
<dbReference type="AlphaFoldDB" id="A0A4Z1PPX3"/>
<sequence length="132" mass="14326">MSSPLAENPSAETHPQVATETSTSNTPLSSPPVAESSTSRTDGEWLQPASSKLQPACANCTKSYMELTKCNKCHSVAYCSKECQKGAFKGHKKVCPRLAQEWSRGADIKMATRSSGLGRVREKGIGKWEYDT</sequence>